<keyword evidence="13" id="KW-0325">Glycoprotein</keyword>
<keyword evidence="8" id="KW-0256">Endoplasmic reticulum</keyword>
<keyword evidence="7" id="KW-0812">Transmembrane</keyword>
<dbReference type="GO" id="GO:0006493">
    <property type="term" value="P:protein O-linked glycosylation"/>
    <property type="evidence" value="ECO:0007669"/>
    <property type="project" value="TreeGrafter"/>
</dbReference>
<dbReference type="PANTHER" id="PTHR11214">
    <property type="entry name" value="BETA-1,3-N-ACETYLGLUCOSAMINYLTRANSFERASE"/>
    <property type="match status" value="1"/>
</dbReference>
<evidence type="ECO:0000256" key="3">
    <source>
        <dbReference type="ARBA" id="ARBA00004922"/>
    </source>
</evidence>
<accession>A0A0D2WN41</accession>
<evidence type="ECO:0000256" key="9">
    <source>
        <dbReference type="ARBA" id="ARBA00022968"/>
    </source>
</evidence>
<dbReference type="Pfam" id="PF01762">
    <property type="entry name" value="Galactosyl_T"/>
    <property type="match status" value="1"/>
</dbReference>
<sequence>MRPGAGSTSTMRRSGRRQPLDHRQLLGLSLRWMAVAALLLVVMLAGVGLEMAGVSGSSVSNALADQSDELAQCRAALVKAHQANTRDTPGDSRRRAAIDSDLPCKDRQVCMPQQDEDVSSNNHHALHASIEDKVKRKQVQLQGRSVVHTSIQRPAEQRPAEIVIGIMSARHHFEHRQALRDTWVGYAQRSSHLSSRVHIRFVVGDDTCAIPVEQRQDPYGCEWAATSAHPDLQANIVAYTVPSGTTGNHDFNGPIGMDFTTNHPVVLTHLGVFDSGSDGLKRNLTASLYLPHHRQLAARMTFTPDDPGELIAGSRFKPLSTALVLPAGYIWSIVAEGYGAEEPAHNIAGQHGTQNDGGGLLTFMKQSRFGHLPLELPDSEESARAESNQYAAGTFVYHAEDSVRALTSQHTQVSKEDREQLEAASKLAIAAETAKLVQEHREHGDMLILPNFVDTYRRLPQKVLAFYTWVTEEHPRSSFTLKIDDDCFANLDEIFAGISRLELRSQSSIWWSRFRTDWPVDRWGKWKESEYTSPVYPAFACGGGNVLSMDLVRWLAANRQYLHPFQGEDVSVGIWLAPLHPTTVADYNWHVLPGHCNRLMYTMPELTPAKIRQQWSDFQACQNPCGCIRSEALAPQHVLEQAMGGGGLDADNQPILPIVQLIPSEGPRAPLIPNHHRDEHGDHDDL</sequence>
<evidence type="ECO:0000256" key="17">
    <source>
        <dbReference type="ARBA" id="ARBA00047667"/>
    </source>
</evidence>
<evidence type="ECO:0000256" key="11">
    <source>
        <dbReference type="ARBA" id="ARBA00023034"/>
    </source>
</evidence>
<evidence type="ECO:0000256" key="14">
    <source>
        <dbReference type="ARBA" id="ARBA00039104"/>
    </source>
</evidence>
<evidence type="ECO:0000256" key="7">
    <source>
        <dbReference type="ARBA" id="ARBA00022692"/>
    </source>
</evidence>
<evidence type="ECO:0000256" key="15">
    <source>
        <dbReference type="ARBA" id="ARBA00040432"/>
    </source>
</evidence>
<dbReference type="EMBL" id="KE346363">
    <property type="protein sequence ID" value="KJE92450.1"/>
    <property type="molecule type" value="Genomic_DNA"/>
</dbReference>
<dbReference type="PANTHER" id="PTHR11214:SF219">
    <property type="entry name" value="UDP-GALNAC:BETA-1,3-N-ACETYLGALACTOSAMINYLTRANSFERASE 2"/>
    <property type="match status" value="1"/>
</dbReference>
<evidence type="ECO:0000256" key="18">
    <source>
        <dbReference type="SAM" id="MobiDB-lite"/>
    </source>
</evidence>
<evidence type="ECO:0000256" key="6">
    <source>
        <dbReference type="ARBA" id="ARBA00022679"/>
    </source>
</evidence>
<dbReference type="GO" id="GO:0016758">
    <property type="term" value="F:hexosyltransferase activity"/>
    <property type="evidence" value="ECO:0007669"/>
    <property type="project" value="InterPro"/>
</dbReference>
<gene>
    <name evidence="19" type="ORF">CAOG_003425</name>
</gene>
<comment type="similarity">
    <text evidence="4">Belongs to the glycosyltransferase 31 family.</text>
</comment>
<keyword evidence="6 19" id="KW-0808">Transferase</keyword>
<dbReference type="RefSeq" id="XP_004364264.2">
    <property type="nucleotide sequence ID" value="XM_004364207.2"/>
</dbReference>
<name>A0A0D2WN41_CAPO3</name>
<keyword evidence="10" id="KW-1133">Transmembrane helix</keyword>
<dbReference type="GO" id="GO:0000139">
    <property type="term" value="C:Golgi membrane"/>
    <property type="evidence" value="ECO:0007669"/>
    <property type="project" value="UniProtKB-SubCell"/>
</dbReference>
<keyword evidence="5" id="KW-0328">Glycosyltransferase</keyword>
<dbReference type="STRING" id="595528.A0A0D2WN41"/>
<reference evidence="20" key="1">
    <citation type="submission" date="2011-02" db="EMBL/GenBank/DDBJ databases">
        <title>The Genome Sequence of Capsaspora owczarzaki ATCC 30864.</title>
        <authorList>
            <person name="Russ C."/>
            <person name="Cuomo C."/>
            <person name="Burger G."/>
            <person name="Gray M.W."/>
            <person name="Holland P.W.H."/>
            <person name="King N."/>
            <person name="Lang F.B.F."/>
            <person name="Roger A.J."/>
            <person name="Ruiz-Trillo I."/>
            <person name="Young S.K."/>
            <person name="Zeng Q."/>
            <person name="Gargeya S."/>
            <person name="Alvarado L."/>
            <person name="Berlin A."/>
            <person name="Chapman S.B."/>
            <person name="Chen Z."/>
            <person name="Freedman E."/>
            <person name="Gellesch M."/>
            <person name="Goldberg J."/>
            <person name="Griggs A."/>
            <person name="Gujja S."/>
            <person name="Heilman E."/>
            <person name="Heiman D."/>
            <person name="Howarth C."/>
            <person name="Mehta T."/>
            <person name="Neiman D."/>
            <person name="Pearson M."/>
            <person name="Roberts A."/>
            <person name="Saif S."/>
            <person name="Shea T."/>
            <person name="Shenoy N."/>
            <person name="Sisk P."/>
            <person name="Stolte C."/>
            <person name="Sykes S."/>
            <person name="White J."/>
            <person name="Yandava C."/>
            <person name="Haas B."/>
            <person name="Nusbaum C."/>
            <person name="Birren B."/>
        </authorList>
    </citation>
    <scope>NUCLEOTIDE SEQUENCE</scope>
    <source>
        <strain evidence="20">ATCC 30864</strain>
    </source>
</reference>
<comment type="subcellular location">
    <subcellularLocation>
        <location evidence="1">Endoplasmic reticulum</location>
    </subcellularLocation>
    <subcellularLocation>
        <location evidence="2">Golgi apparatus membrane</location>
        <topology evidence="2">Single-pass type II membrane protein</topology>
    </subcellularLocation>
</comment>
<keyword evidence="9" id="KW-0735">Signal-anchor</keyword>
<keyword evidence="12" id="KW-0472">Membrane</keyword>
<dbReference type="EC" id="2.4.1.313" evidence="14"/>
<dbReference type="Gene3D" id="3.90.550.50">
    <property type="match status" value="1"/>
</dbReference>
<comment type="pathway">
    <text evidence="3">Protein modification; protein glycosylation.</text>
</comment>
<dbReference type="PhylomeDB" id="A0A0D2WN41"/>
<evidence type="ECO:0000313" key="20">
    <source>
        <dbReference type="Proteomes" id="UP000008743"/>
    </source>
</evidence>
<evidence type="ECO:0000256" key="10">
    <source>
        <dbReference type="ARBA" id="ARBA00022989"/>
    </source>
</evidence>
<evidence type="ECO:0000256" key="13">
    <source>
        <dbReference type="ARBA" id="ARBA00023180"/>
    </source>
</evidence>
<evidence type="ECO:0000256" key="2">
    <source>
        <dbReference type="ARBA" id="ARBA00004323"/>
    </source>
</evidence>
<feature type="region of interest" description="Disordered" evidence="18">
    <location>
        <begin position="667"/>
        <end position="686"/>
    </location>
</feature>
<dbReference type="GO" id="GO:0005783">
    <property type="term" value="C:endoplasmic reticulum"/>
    <property type="evidence" value="ECO:0007669"/>
    <property type="project" value="UniProtKB-SubCell"/>
</dbReference>
<feature type="compositionally biased region" description="Basic and acidic residues" evidence="18">
    <location>
        <begin position="675"/>
        <end position="686"/>
    </location>
</feature>
<dbReference type="InterPro" id="IPR002659">
    <property type="entry name" value="Glyco_trans_31"/>
</dbReference>
<evidence type="ECO:0000256" key="5">
    <source>
        <dbReference type="ARBA" id="ARBA00022676"/>
    </source>
</evidence>
<keyword evidence="20" id="KW-1185">Reference proteome</keyword>
<dbReference type="GO" id="GO:0008194">
    <property type="term" value="F:UDP-glycosyltransferase activity"/>
    <property type="evidence" value="ECO:0007669"/>
    <property type="project" value="TreeGrafter"/>
</dbReference>
<protein>
    <recommendedName>
        <fullName evidence="15">UDP-GalNAc:beta-1,3-N-acetylgalactosaminyltransferase 2</fullName>
        <ecNumber evidence="14">2.4.1.313</ecNumber>
    </recommendedName>
    <alternativeName>
        <fullName evidence="16">Beta-1,3-N-acetylgalactosaminyltransferase II</fullName>
    </alternativeName>
</protein>
<evidence type="ECO:0000256" key="4">
    <source>
        <dbReference type="ARBA" id="ARBA00008661"/>
    </source>
</evidence>
<dbReference type="InParanoid" id="A0A0D2WN41"/>
<dbReference type="Proteomes" id="UP000008743">
    <property type="component" value="Unassembled WGS sequence"/>
</dbReference>
<evidence type="ECO:0000256" key="1">
    <source>
        <dbReference type="ARBA" id="ARBA00004240"/>
    </source>
</evidence>
<keyword evidence="11" id="KW-0333">Golgi apparatus</keyword>
<dbReference type="AlphaFoldDB" id="A0A0D2WN41"/>
<evidence type="ECO:0000256" key="8">
    <source>
        <dbReference type="ARBA" id="ARBA00022824"/>
    </source>
</evidence>
<dbReference type="eggNOG" id="KOG2287">
    <property type="taxonomic scope" value="Eukaryota"/>
</dbReference>
<proteinExistence type="inferred from homology"/>
<organism evidence="19 20">
    <name type="scientific">Capsaspora owczarzaki (strain ATCC 30864)</name>
    <dbReference type="NCBI Taxonomy" id="595528"/>
    <lineage>
        <taxon>Eukaryota</taxon>
        <taxon>Filasterea</taxon>
        <taxon>Capsaspora</taxon>
    </lineage>
</organism>
<evidence type="ECO:0000313" key="19">
    <source>
        <dbReference type="EMBL" id="KJE92450.1"/>
    </source>
</evidence>
<evidence type="ECO:0000256" key="12">
    <source>
        <dbReference type="ARBA" id="ARBA00023136"/>
    </source>
</evidence>
<comment type="catalytic activity">
    <reaction evidence="17">
        <text>3-O-(N-acetyl-beta-D-glucosaminyl-(1-&gt;4)-alpha-D-mannosyl)-L-threonyl-[protein] + UDP-N-acetyl-alpha-D-galactosamine = 3-O-[beta-D-GalNAc-(1-&gt;3)-beta-D-GlcNAc-(1-&gt;4)-alpha-D-Man]-L-Thr-[protein] + UDP + H(+)</text>
        <dbReference type="Rhea" id="RHEA:37667"/>
        <dbReference type="Rhea" id="RHEA-COMP:13308"/>
        <dbReference type="Rhea" id="RHEA-COMP:13618"/>
        <dbReference type="ChEBI" id="CHEBI:15378"/>
        <dbReference type="ChEBI" id="CHEBI:58223"/>
        <dbReference type="ChEBI" id="CHEBI:67138"/>
        <dbReference type="ChEBI" id="CHEBI:136709"/>
        <dbReference type="ChEBI" id="CHEBI:137540"/>
        <dbReference type="EC" id="2.4.1.313"/>
    </reaction>
</comment>
<evidence type="ECO:0000256" key="16">
    <source>
        <dbReference type="ARBA" id="ARBA00042712"/>
    </source>
</evidence>